<dbReference type="PANTHER" id="PTHR13366">
    <property type="entry name" value="MALARIA ANTIGEN-RELATED"/>
    <property type="match status" value="1"/>
</dbReference>
<dbReference type="Proteomes" id="UP000674318">
    <property type="component" value="Chromosome 21"/>
</dbReference>
<feature type="region of interest" description="Disordered" evidence="1">
    <location>
        <begin position="411"/>
        <end position="435"/>
    </location>
</feature>
<feature type="region of interest" description="Disordered" evidence="1">
    <location>
        <begin position="341"/>
        <end position="383"/>
    </location>
</feature>
<dbReference type="InterPro" id="IPR016024">
    <property type="entry name" value="ARM-type_fold"/>
</dbReference>
<dbReference type="Gene3D" id="1.25.10.10">
    <property type="entry name" value="Leucine-rich Repeat Variant"/>
    <property type="match status" value="1"/>
</dbReference>
<organism evidence="2 3">
    <name type="scientific">Porcisia hertigi</name>
    <dbReference type="NCBI Taxonomy" id="2761500"/>
    <lineage>
        <taxon>Eukaryota</taxon>
        <taxon>Discoba</taxon>
        <taxon>Euglenozoa</taxon>
        <taxon>Kinetoplastea</taxon>
        <taxon>Metakinetoplastina</taxon>
        <taxon>Trypanosomatida</taxon>
        <taxon>Trypanosomatidae</taxon>
        <taxon>Leishmaniinae</taxon>
        <taxon>Porcisia</taxon>
    </lineage>
</organism>
<feature type="compositionally biased region" description="Low complexity" evidence="1">
    <location>
        <begin position="414"/>
        <end position="426"/>
    </location>
</feature>
<feature type="compositionally biased region" description="Polar residues" evidence="1">
    <location>
        <begin position="373"/>
        <end position="382"/>
    </location>
</feature>
<dbReference type="InterPro" id="IPR011989">
    <property type="entry name" value="ARM-like"/>
</dbReference>
<feature type="region of interest" description="Disordered" evidence="1">
    <location>
        <begin position="83"/>
        <end position="163"/>
    </location>
</feature>
<accession>A0A836IT97</accession>
<evidence type="ECO:0000256" key="1">
    <source>
        <dbReference type="SAM" id="MobiDB-lite"/>
    </source>
</evidence>
<evidence type="ECO:0000313" key="2">
    <source>
        <dbReference type="EMBL" id="KAG5505736.1"/>
    </source>
</evidence>
<feature type="compositionally biased region" description="Basic and acidic residues" evidence="1">
    <location>
        <begin position="692"/>
        <end position="701"/>
    </location>
</feature>
<dbReference type="PANTHER" id="PTHR13366:SF0">
    <property type="entry name" value="HEAT REPEAT-CONTAINING PROTEIN 6"/>
    <property type="match status" value="1"/>
</dbReference>
<feature type="region of interest" description="Disordered" evidence="1">
    <location>
        <begin position="1"/>
        <end position="47"/>
    </location>
</feature>
<feature type="compositionally biased region" description="Low complexity" evidence="1">
    <location>
        <begin position="27"/>
        <end position="41"/>
    </location>
</feature>
<name>A0A836IT97_9TRYP</name>
<proteinExistence type="predicted"/>
<dbReference type="GeneID" id="94291118"/>
<dbReference type="InterPro" id="IPR052107">
    <property type="entry name" value="HEAT6"/>
</dbReference>
<feature type="region of interest" description="Disordered" evidence="1">
    <location>
        <begin position="680"/>
        <end position="701"/>
    </location>
</feature>
<sequence>MSTPKAPSRNRDRNGKSSNRPGGAGAGETTPSTPAGPAATATGGGDTLLAYHPVESLQSLQELLRPSAASRIAAVARAFHMSDDHSAASSAVVGEQESRTSAHGLSDFTSPSSVPGAGPSTFARPPPSYASTAPPKERVGKSPPPSPFVEATIAPPPSIHNLTPKDLDVRAVASGTLPVPPLSLVLECATQLNDMWAQWRTSNESERCCSSPQPRAPLPPRHYSSPAGQTSQYDSMPPTSPVRGSVAAGNPPRSMPQPIVDRSTTAPPPGRPSAQRVLQMMDLVLWYCLSTTEDARLATGSRSRGTSGLATPSGGGLVHTLVGGGGSTPFGFRGVRAGRPGSASVAGGRQGCAARSGSGSADPMSAHDWLGSRMSSASSTAGAPSIISDEQLAERLFRLAVDAVVFMQGSHRQSPVSSSPPLSPSSHAHSTDKGSRLSHNIALVAARGPKGGPAQPPTEDVTDEADATTVELQTRALWTLAAVLARFAGVTFNATVFLPVLFPQVDVCGPAAAAARHPLLQPLLRGDPRCISLRCGAAAALTALLHRLRPTLQYAEEPQQGRQTAFLSLAAQCGTMLASLHEGLCWGLIQEHEQAQGAASDTVALTPLWATALPILNAYATVVTVTPYHRCPRSHAIVLQTLQLPVMHFLLAHDEVCAFVPATVLVSSILRNDSVRGAEPKPLGAAGTKAGEPSHSKDSRVEVTGGDCAAAAAAASSLLSALLSHADTRVEVWHCMVPLSRLYPRLVQSEFDALMIPSVRVVSMLTEWEAAENAAVTAAIAGASPAVSPEGDATSHQQRPSGTPLLSTKFAAGAEGNTAEEPGLLPFMYGEMRNTGPGAGTVPPLPQRSDLPAALLDAFAECLRTWLHYMGYVWRAFDDNASDPAQRSGDLSGRATLEHKRRIHEELLRPTMRLRRCGDDVRTVTLRCIAQIGNDYVSTVTDRSLCEEFVAYVRSSVANPQPRVRGEALTTLGVWLWQYTALDDFACVTIDSAVHSLTMDPNPVVRTKAAFALSNVTARLPEGSCTVVRDSPGYIATLCATAMHAAVTDTESGVQGHGIRMMNHLLQVLTLDELISEVEGFEEGVAEGFLRVLLECLRADTRGSPSTCEENSTSAAAVRYAAPREAKHRWNAACALGMGLARQEVFEAEPKYAVEAVEALCTAVVRDHIFKVRTQAAGALGRIPGHCLSGTYSVTDLTPIVVGSLCKALETATSTENFRQYKEQGTLHDALRSALAVMITSAAPSNDLEKVFTSYMKLLQKEALL</sequence>
<protein>
    <recommendedName>
        <fullName evidence="4">DUF4042 domain-containing protein</fullName>
    </recommendedName>
</protein>
<evidence type="ECO:0000313" key="3">
    <source>
        <dbReference type="Proteomes" id="UP000674318"/>
    </source>
</evidence>
<feature type="compositionally biased region" description="Polar residues" evidence="1">
    <location>
        <begin position="99"/>
        <end position="113"/>
    </location>
</feature>
<evidence type="ECO:0008006" key="4">
    <source>
        <dbReference type="Google" id="ProtNLM"/>
    </source>
</evidence>
<comment type="caution">
    <text evidence="2">The sequence shown here is derived from an EMBL/GenBank/DDBJ whole genome shotgun (WGS) entry which is preliminary data.</text>
</comment>
<gene>
    <name evidence="2" type="ORF">JKF63_05072</name>
</gene>
<dbReference type="EMBL" id="JAFJZO010000021">
    <property type="protein sequence ID" value="KAG5505736.1"/>
    <property type="molecule type" value="Genomic_DNA"/>
</dbReference>
<feature type="region of interest" description="Disordered" evidence="1">
    <location>
        <begin position="785"/>
        <end position="804"/>
    </location>
</feature>
<keyword evidence="3" id="KW-1185">Reference proteome</keyword>
<feature type="region of interest" description="Disordered" evidence="1">
    <location>
        <begin position="205"/>
        <end position="273"/>
    </location>
</feature>
<dbReference type="OrthoDB" id="66533at2759"/>
<feature type="compositionally biased region" description="Polar residues" evidence="1">
    <location>
        <begin position="794"/>
        <end position="804"/>
    </location>
</feature>
<reference evidence="2 3" key="1">
    <citation type="submission" date="2021-02" db="EMBL/GenBank/DDBJ databases">
        <title>Porcisia hertigi Genome sequencing and assembly.</title>
        <authorList>
            <person name="Almutairi H."/>
            <person name="Gatherer D."/>
        </authorList>
    </citation>
    <scope>NUCLEOTIDE SEQUENCE [LARGE SCALE GENOMIC DNA]</scope>
    <source>
        <strain evidence="2 3">C119</strain>
    </source>
</reference>
<dbReference type="RefSeq" id="XP_067757404.1">
    <property type="nucleotide sequence ID" value="XM_067901041.1"/>
</dbReference>
<dbReference type="SUPFAM" id="SSF48371">
    <property type="entry name" value="ARM repeat"/>
    <property type="match status" value="1"/>
</dbReference>
<dbReference type="AlphaFoldDB" id="A0A836IT97"/>
<dbReference type="KEGG" id="phet:94291118"/>